<name>A0A1W0A512_9STRA</name>
<dbReference type="InterPro" id="IPR011009">
    <property type="entry name" value="Kinase-like_dom_sf"/>
</dbReference>
<evidence type="ECO:0000313" key="12">
    <source>
        <dbReference type="EMBL" id="OQS05120.1"/>
    </source>
</evidence>
<keyword evidence="1 10" id="KW-0723">Serine/threonine-protein kinase</keyword>
<dbReference type="InterPro" id="IPR000719">
    <property type="entry name" value="Prot_kinase_dom"/>
</dbReference>
<evidence type="ECO:0000256" key="4">
    <source>
        <dbReference type="ARBA" id="ARBA00022777"/>
    </source>
</evidence>
<feature type="domain" description="Protein kinase" evidence="11">
    <location>
        <begin position="21"/>
        <end position="268"/>
    </location>
</feature>
<reference evidence="12 13" key="1">
    <citation type="journal article" date="2014" name="Genome Biol. Evol.">
        <title>The secreted proteins of Achlya hypogyna and Thraustotheca clavata identify the ancestral oomycete secretome and reveal gene acquisitions by horizontal gene transfer.</title>
        <authorList>
            <person name="Misner I."/>
            <person name="Blouin N."/>
            <person name="Leonard G."/>
            <person name="Richards T.A."/>
            <person name="Lane C.E."/>
        </authorList>
    </citation>
    <scope>NUCLEOTIDE SEQUENCE [LARGE SCALE GENOMIC DNA]</scope>
    <source>
        <strain evidence="12 13">ATCC 34112</strain>
    </source>
</reference>
<dbReference type="Pfam" id="PF00069">
    <property type="entry name" value="Pkinase"/>
    <property type="match status" value="1"/>
</dbReference>
<evidence type="ECO:0000256" key="5">
    <source>
        <dbReference type="ARBA" id="ARBA00022840"/>
    </source>
</evidence>
<evidence type="ECO:0000256" key="8">
    <source>
        <dbReference type="PIRSR" id="PIRSR630616-3"/>
    </source>
</evidence>
<keyword evidence="5 7" id="KW-0067">ATP-binding</keyword>
<dbReference type="GO" id="GO:0004674">
    <property type="term" value="F:protein serine/threonine kinase activity"/>
    <property type="evidence" value="ECO:0007669"/>
    <property type="project" value="UniProtKB-KW"/>
</dbReference>
<keyword evidence="4 12" id="KW-0418">Kinase</keyword>
<dbReference type="PANTHER" id="PTHR24350">
    <property type="entry name" value="SERINE/THREONINE-PROTEIN KINASE IAL-RELATED"/>
    <property type="match status" value="1"/>
</dbReference>
<protein>
    <submittedName>
        <fullName evidence="12">Serine/threonine kinase</fullName>
    </submittedName>
</protein>
<keyword evidence="13" id="KW-1185">Reference proteome</keyword>
<dbReference type="EMBL" id="JNBS01000502">
    <property type="protein sequence ID" value="OQS05120.1"/>
    <property type="molecule type" value="Genomic_DNA"/>
</dbReference>
<dbReference type="GO" id="GO:0005524">
    <property type="term" value="F:ATP binding"/>
    <property type="evidence" value="ECO:0007669"/>
    <property type="project" value="UniProtKB-UniRule"/>
</dbReference>
<evidence type="ECO:0000313" key="13">
    <source>
        <dbReference type="Proteomes" id="UP000243217"/>
    </source>
</evidence>
<keyword evidence="2" id="KW-0808">Transferase</keyword>
<evidence type="ECO:0000256" key="7">
    <source>
        <dbReference type="PIRSR" id="PIRSR630616-2"/>
    </source>
</evidence>
<evidence type="ECO:0000259" key="11">
    <source>
        <dbReference type="PROSITE" id="PS50011"/>
    </source>
</evidence>
<evidence type="ECO:0000256" key="2">
    <source>
        <dbReference type="ARBA" id="ARBA00022679"/>
    </source>
</evidence>
<dbReference type="AlphaFoldDB" id="A0A1W0A512"/>
<comment type="caution">
    <text evidence="12">The sequence shown here is derived from an EMBL/GenBank/DDBJ whole genome shotgun (WGS) entry which is preliminary data.</text>
</comment>
<dbReference type="SMART" id="SM00220">
    <property type="entry name" value="S_TKc"/>
    <property type="match status" value="1"/>
</dbReference>
<dbReference type="STRING" id="74557.A0A1W0A512"/>
<dbReference type="Proteomes" id="UP000243217">
    <property type="component" value="Unassembled WGS sequence"/>
</dbReference>
<feature type="binding site" evidence="7">
    <location>
        <position position="157"/>
    </location>
    <ligand>
        <name>ATP</name>
        <dbReference type="ChEBI" id="CHEBI:30616"/>
    </ligand>
</feature>
<dbReference type="Gene3D" id="1.10.510.10">
    <property type="entry name" value="Transferase(Phosphotransferase) domain 1"/>
    <property type="match status" value="1"/>
</dbReference>
<keyword evidence="3 7" id="KW-0547">Nucleotide-binding</keyword>
<evidence type="ECO:0000256" key="10">
    <source>
        <dbReference type="RuleBase" id="RU000304"/>
    </source>
</evidence>
<dbReference type="PROSITE" id="PS50011">
    <property type="entry name" value="PROTEIN_KINASE_DOM"/>
    <property type="match status" value="1"/>
</dbReference>
<evidence type="ECO:0000256" key="6">
    <source>
        <dbReference type="PIRSR" id="PIRSR630616-1"/>
    </source>
</evidence>
<sequence length="313" mass="35805">MPMKFQRRLSIIKSSQFAKKYKVGHELGNGANAFVCEGVNKRTGTKVAIKASKTCNKVESLHTEAVILQSLDHPNIIHYYDYFHEDNGNYLVIELMRGGDLFDQMNRYGNFTEEKACRVIRGVLLALEFLHKQSIVHRDIKPENILFDLDDDVKLADFGYAAHIDNYLKDACGTMGFLAPEMARGQEYSTAVDIWSTGIVMYLLLFGLLPFGSDIRVLRHLTNSRSIDYPPDMTGKVSSSARRVLEKMLTVNATERPTATELLREPWFELNCFPAWMYSEPIKFEPKRGIWAKYVAPAYQCLVFKIINRKQLS</sequence>
<accession>A0A1W0A512</accession>
<dbReference type="InterPro" id="IPR017441">
    <property type="entry name" value="Protein_kinase_ATP_BS"/>
</dbReference>
<feature type="cross-link" description="Glycyl lysine isopeptide (Lys-Gly) (interchain with G-Cter in SUMO2)" evidence="8">
    <location>
        <position position="141"/>
    </location>
</feature>
<dbReference type="PROSITE" id="PS00108">
    <property type="entry name" value="PROTEIN_KINASE_ST"/>
    <property type="match status" value="1"/>
</dbReference>
<evidence type="ECO:0000256" key="1">
    <source>
        <dbReference type="ARBA" id="ARBA00022527"/>
    </source>
</evidence>
<dbReference type="PROSITE" id="PS00107">
    <property type="entry name" value="PROTEIN_KINASE_ATP"/>
    <property type="match status" value="1"/>
</dbReference>
<feature type="binding site" evidence="7">
    <location>
        <begin position="143"/>
        <end position="144"/>
    </location>
    <ligand>
        <name>ATP</name>
        <dbReference type="ChEBI" id="CHEBI:30616"/>
    </ligand>
</feature>
<comment type="similarity">
    <text evidence="10">Belongs to the protein kinase superfamily.</text>
</comment>
<feature type="active site" description="Proton acceptor" evidence="6">
    <location>
        <position position="139"/>
    </location>
</feature>
<dbReference type="OrthoDB" id="266718at2759"/>
<dbReference type="InterPro" id="IPR008271">
    <property type="entry name" value="Ser/Thr_kinase_AS"/>
</dbReference>
<dbReference type="InterPro" id="IPR030616">
    <property type="entry name" value="Aur-like"/>
</dbReference>
<dbReference type="SUPFAM" id="SSF56112">
    <property type="entry name" value="Protein kinase-like (PK-like)"/>
    <property type="match status" value="1"/>
</dbReference>
<gene>
    <name evidence="12" type="ORF">THRCLA_02699</name>
</gene>
<organism evidence="12 13">
    <name type="scientific">Thraustotheca clavata</name>
    <dbReference type="NCBI Taxonomy" id="74557"/>
    <lineage>
        <taxon>Eukaryota</taxon>
        <taxon>Sar</taxon>
        <taxon>Stramenopiles</taxon>
        <taxon>Oomycota</taxon>
        <taxon>Saprolegniomycetes</taxon>
        <taxon>Saprolegniales</taxon>
        <taxon>Achlyaceae</taxon>
        <taxon>Thraustotheca</taxon>
    </lineage>
</organism>
<dbReference type="FunFam" id="1.10.510.10:FF:000571">
    <property type="entry name" value="Maternal embryonic leucine zipper kinase"/>
    <property type="match status" value="1"/>
</dbReference>
<evidence type="ECO:0000256" key="9">
    <source>
        <dbReference type="PROSITE-ProRule" id="PRU10141"/>
    </source>
</evidence>
<feature type="binding site" evidence="7 9">
    <location>
        <position position="50"/>
    </location>
    <ligand>
        <name>ATP</name>
        <dbReference type="ChEBI" id="CHEBI:30616"/>
    </ligand>
</feature>
<proteinExistence type="inferred from homology"/>
<evidence type="ECO:0000256" key="3">
    <source>
        <dbReference type="ARBA" id="ARBA00022741"/>
    </source>
</evidence>